<evidence type="ECO:0000313" key="3">
    <source>
        <dbReference type="Proteomes" id="UP001172673"/>
    </source>
</evidence>
<dbReference type="EMBL" id="JAPDRK010000020">
    <property type="protein sequence ID" value="KAJ9604002.1"/>
    <property type="molecule type" value="Genomic_DNA"/>
</dbReference>
<protein>
    <submittedName>
        <fullName evidence="2">Uncharacterized protein</fullName>
    </submittedName>
</protein>
<name>A0AA38WZH1_9EURO</name>
<feature type="compositionally biased region" description="Polar residues" evidence="1">
    <location>
        <begin position="222"/>
        <end position="233"/>
    </location>
</feature>
<accession>A0AA38WZH1</accession>
<evidence type="ECO:0000313" key="2">
    <source>
        <dbReference type="EMBL" id="KAJ9604002.1"/>
    </source>
</evidence>
<organism evidence="2 3">
    <name type="scientific">Cladophialophora chaetospira</name>
    <dbReference type="NCBI Taxonomy" id="386627"/>
    <lineage>
        <taxon>Eukaryota</taxon>
        <taxon>Fungi</taxon>
        <taxon>Dikarya</taxon>
        <taxon>Ascomycota</taxon>
        <taxon>Pezizomycotina</taxon>
        <taxon>Eurotiomycetes</taxon>
        <taxon>Chaetothyriomycetidae</taxon>
        <taxon>Chaetothyriales</taxon>
        <taxon>Herpotrichiellaceae</taxon>
        <taxon>Cladophialophora</taxon>
    </lineage>
</organism>
<proteinExistence type="predicted"/>
<evidence type="ECO:0000256" key="1">
    <source>
        <dbReference type="SAM" id="MobiDB-lite"/>
    </source>
</evidence>
<feature type="compositionally biased region" description="Acidic residues" evidence="1">
    <location>
        <begin position="337"/>
        <end position="358"/>
    </location>
</feature>
<feature type="compositionally biased region" description="Polar residues" evidence="1">
    <location>
        <begin position="174"/>
        <end position="184"/>
    </location>
</feature>
<feature type="compositionally biased region" description="Polar residues" evidence="1">
    <location>
        <begin position="308"/>
        <end position="336"/>
    </location>
</feature>
<dbReference type="AlphaFoldDB" id="A0AA38WZH1"/>
<dbReference type="Proteomes" id="UP001172673">
    <property type="component" value="Unassembled WGS sequence"/>
</dbReference>
<feature type="compositionally biased region" description="Low complexity" evidence="1">
    <location>
        <begin position="204"/>
        <end position="221"/>
    </location>
</feature>
<feature type="compositionally biased region" description="Polar residues" evidence="1">
    <location>
        <begin position="280"/>
        <end position="297"/>
    </location>
</feature>
<sequence>MDQATSDDVPQDMIQDASTNEVELTDQQKRHKEAKIFRQEPVTDVKFHKMAFQQPMFSAFQEGDVFVHRDGRRIKLVYQQVKIKGDEVSRLYRPPKESLGFVDGNGNYLPGFALATGPDEMEQLVGVQGEDRAGVWKRWNLIRPNDQQVEEDLGTLDDIRIKWNNRWPMREQTTDGSMQGPSNANDEDEAGGTRGDSRKRKSTSEAAVRASARAATTSGATMSQGIQSTQRESMQPEGLLASQSTTASYSPIPPTSFERTPHGNDYASNSQQPLLFAPTVPNQTEGHLLPQQSTYPPSISAGAFPTSYGPSSHQNQSDRTQQAAVLTSQNTQSNEYQQEEEMGDVNDDDAEFEVDEDYNPSYQR</sequence>
<comment type="caution">
    <text evidence="2">The sequence shown here is derived from an EMBL/GenBank/DDBJ whole genome shotgun (WGS) entry which is preliminary data.</text>
</comment>
<reference evidence="2" key="1">
    <citation type="submission" date="2022-10" db="EMBL/GenBank/DDBJ databases">
        <title>Culturing micro-colonial fungi from biological soil crusts in the Mojave desert and describing Neophaeococcomyces mojavensis, and introducing the new genera and species Taxawa tesnikishii.</title>
        <authorList>
            <person name="Kurbessoian T."/>
            <person name="Stajich J.E."/>
        </authorList>
    </citation>
    <scope>NUCLEOTIDE SEQUENCE</scope>
    <source>
        <strain evidence="2">TK_41</strain>
    </source>
</reference>
<feature type="region of interest" description="Disordered" evidence="1">
    <location>
        <begin position="171"/>
        <end position="364"/>
    </location>
</feature>
<feature type="region of interest" description="Disordered" evidence="1">
    <location>
        <begin position="1"/>
        <end position="31"/>
    </location>
</feature>
<keyword evidence="3" id="KW-1185">Reference proteome</keyword>
<gene>
    <name evidence="2" type="ORF">H2200_011524</name>
</gene>